<name>A0ABU0E3V8_9FIRM</name>
<proteinExistence type="predicted"/>
<evidence type="ECO:0000313" key="2">
    <source>
        <dbReference type="Proteomes" id="UP001230220"/>
    </source>
</evidence>
<dbReference type="Proteomes" id="UP001230220">
    <property type="component" value="Unassembled WGS sequence"/>
</dbReference>
<comment type="caution">
    <text evidence="1">The sequence shown here is derived from an EMBL/GenBank/DDBJ whole genome shotgun (WGS) entry which is preliminary data.</text>
</comment>
<reference evidence="1 2" key="1">
    <citation type="submission" date="2023-07" db="EMBL/GenBank/DDBJ databases">
        <title>Genomic Encyclopedia of Type Strains, Phase IV (KMG-IV): sequencing the most valuable type-strain genomes for metagenomic binning, comparative biology and taxonomic classification.</title>
        <authorList>
            <person name="Goeker M."/>
        </authorList>
    </citation>
    <scope>NUCLEOTIDE SEQUENCE [LARGE SCALE GENOMIC DNA]</scope>
    <source>
        <strain evidence="1 2">DSM 16784</strain>
    </source>
</reference>
<dbReference type="EMBL" id="JAUSUR010000004">
    <property type="protein sequence ID" value="MDQ0361511.1"/>
    <property type="molecule type" value="Genomic_DNA"/>
</dbReference>
<sequence length="80" mass="9349">MRVFKKYVKVIAICDEEGKQTPLCVVWLNGHKYAIDKILETRQAASEVGGCGILYRCLINNKERKLFYEVNRWFIESPKP</sequence>
<keyword evidence="2" id="KW-1185">Reference proteome</keyword>
<gene>
    <name evidence="1" type="ORF">J2S15_002261</name>
</gene>
<protein>
    <submittedName>
        <fullName evidence="1">Uncharacterized protein</fullName>
    </submittedName>
</protein>
<organism evidence="1 2">
    <name type="scientific">Breznakia pachnodae</name>
    <dbReference type="NCBI Taxonomy" id="265178"/>
    <lineage>
        <taxon>Bacteria</taxon>
        <taxon>Bacillati</taxon>
        <taxon>Bacillota</taxon>
        <taxon>Erysipelotrichia</taxon>
        <taxon>Erysipelotrichales</taxon>
        <taxon>Erysipelotrichaceae</taxon>
        <taxon>Breznakia</taxon>
    </lineage>
</organism>
<evidence type="ECO:0000313" key="1">
    <source>
        <dbReference type="EMBL" id="MDQ0361511.1"/>
    </source>
</evidence>
<accession>A0ABU0E3V8</accession>
<dbReference type="RefSeq" id="WP_307408305.1">
    <property type="nucleotide sequence ID" value="NZ_JAUSUR010000004.1"/>
</dbReference>